<accession>A0A1N6H2D6</accession>
<name>A0A1N6H2D6_9PROT</name>
<keyword evidence="2" id="KW-1185">Reference proteome</keyword>
<gene>
    <name evidence="1" type="ORF">SAMN02743940_0985</name>
</gene>
<dbReference type="EMBL" id="FSRO01000001">
    <property type="protein sequence ID" value="SIO13950.1"/>
    <property type="molecule type" value="Genomic_DNA"/>
</dbReference>
<protein>
    <submittedName>
        <fullName evidence="1">Uncharacterized protein</fullName>
    </submittedName>
</protein>
<sequence>MRYKWNRIDLIDLDETFAKALPRDFFTIDCKGLIFQLLGFCKGFDKCWYIECGSIEFRRIVICVFNNQEAGCSYLFLPLVECLSQISYLNK</sequence>
<dbReference type="Proteomes" id="UP000185062">
    <property type="component" value="Unassembled WGS sequence"/>
</dbReference>
<evidence type="ECO:0000313" key="2">
    <source>
        <dbReference type="Proteomes" id="UP000185062"/>
    </source>
</evidence>
<dbReference type="AlphaFoldDB" id="A0A1N6H2D6"/>
<reference evidence="1 2" key="1">
    <citation type="submission" date="2016-12" db="EMBL/GenBank/DDBJ databases">
        <authorList>
            <person name="Song W.-J."/>
            <person name="Kurnit D.M."/>
        </authorList>
    </citation>
    <scope>NUCLEOTIDE SEQUENCE [LARGE SCALE GENOMIC DNA]</scope>
    <source>
        <strain evidence="1 2">ATCC 49181</strain>
    </source>
</reference>
<evidence type="ECO:0000313" key="1">
    <source>
        <dbReference type="EMBL" id="SIO13950.1"/>
    </source>
</evidence>
<proteinExistence type="predicted"/>
<organism evidence="1 2">
    <name type="scientific">Nitrosomonas cryotolerans ATCC 49181</name>
    <dbReference type="NCBI Taxonomy" id="1131553"/>
    <lineage>
        <taxon>Bacteria</taxon>
        <taxon>Pseudomonadati</taxon>
        <taxon>Pseudomonadota</taxon>
        <taxon>Betaproteobacteria</taxon>
        <taxon>Nitrosomonadales</taxon>
        <taxon>Nitrosomonadaceae</taxon>
        <taxon>Nitrosomonas</taxon>
    </lineage>
</organism>